<comment type="similarity">
    <text evidence="2">Belongs to the PucC family.</text>
</comment>
<feature type="transmembrane region" description="Helical" evidence="6">
    <location>
        <begin position="327"/>
        <end position="346"/>
    </location>
</feature>
<dbReference type="CDD" id="cd06176">
    <property type="entry name" value="MFS_BCD_PucC-like"/>
    <property type="match status" value="1"/>
</dbReference>
<dbReference type="Pfam" id="PF03209">
    <property type="entry name" value="PUCC"/>
    <property type="match status" value="1"/>
</dbReference>
<proteinExistence type="inferred from homology"/>
<feature type="transmembrane region" description="Helical" evidence="6">
    <location>
        <begin position="436"/>
        <end position="456"/>
    </location>
</feature>
<feature type="transmembrane region" description="Helical" evidence="6">
    <location>
        <begin position="141"/>
        <end position="165"/>
    </location>
</feature>
<sequence>MNLTAITDRIFPSGAVLALVPFADAVSGDLPLSRLARLSLFQISVGMALVLLNGTLNRVMVLEMGQSAWLVSLMVSLPLLFAPLRALVGFRSDHHKSLLGWRRVPYIWGGSMTQFGGLAIMPFALIVLADPAAGPQWLGPLAAAFAFLLVGAGLHITQTAGLALATDLATDNTRPKVVALLYVMLLLGTILSALLFSVLLDDFSNLKLIKVIQGTAIATIVLNAIALWRQESLMPSRTDPARPRPSFSASWGAFTESSRTKRLLLAIGLGTAAFSMQDILLEPYGGQVLGMSVSATTSLSAIWGLGMLIAFALSSKRLGAGADPIRLSGYGAALGLFAFAAVILSAPLESPLLFKIGAGFIGLGGGFFAVGTLTAAMALGNEDEKGLALGAWGAVQATAAGLAIAAGGGLRDYITHLAVTGKLGPALMDPVTGYSAVYHLEILLLFAALIALGPLVRGPGQVGQGSAFALHEFPN</sequence>
<gene>
    <name evidence="7" type="ORF">R0135_17265</name>
</gene>
<keyword evidence="4 6" id="KW-1133">Transmembrane helix</keyword>
<feature type="transmembrane region" description="Helical" evidence="6">
    <location>
        <begin position="293"/>
        <end position="315"/>
    </location>
</feature>
<evidence type="ECO:0000256" key="2">
    <source>
        <dbReference type="ARBA" id="ARBA00008412"/>
    </source>
</evidence>
<feature type="transmembrane region" description="Helical" evidence="6">
    <location>
        <begin position="68"/>
        <end position="87"/>
    </location>
</feature>
<dbReference type="PANTHER" id="PTHR23538">
    <property type="entry name" value="44.5 KD BACTERIOCHLOROPHYLL SYNTHASE SUBUNIT"/>
    <property type="match status" value="1"/>
</dbReference>
<feature type="transmembrane region" description="Helical" evidence="6">
    <location>
        <begin position="352"/>
        <end position="379"/>
    </location>
</feature>
<keyword evidence="5 6" id="KW-0472">Membrane</keyword>
<evidence type="ECO:0000256" key="4">
    <source>
        <dbReference type="ARBA" id="ARBA00022989"/>
    </source>
</evidence>
<dbReference type="InterPro" id="IPR036259">
    <property type="entry name" value="MFS_trans_sf"/>
</dbReference>
<evidence type="ECO:0000256" key="6">
    <source>
        <dbReference type="SAM" id="Phobius"/>
    </source>
</evidence>
<feature type="transmembrane region" description="Helical" evidence="6">
    <location>
        <begin position="107"/>
        <end position="129"/>
    </location>
</feature>
<dbReference type="InterPro" id="IPR026036">
    <property type="entry name" value="PucC"/>
</dbReference>
<feature type="transmembrane region" description="Helical" evidence="6">
    <location>
        <begin position="263"/>
        <end position="281"/>
    </location>
</feature>
<dbReference type="Gene3D" id="1.20.1250.20">
    <property type="entry name" value="MFS general substrate transporter like domains"/>
    <property type="match status" value="1"/>
</dbReference>
<comment type="subcellular location">
    <subcellularLocation>
        <location evidence="1">Membrane</location>
        <topology evidence="1">Multi-pass membrane protein</topology>
    </subcellularLocation>
</comment>
<evidence type="ECO:0000256" key="5">
    <source>
        <dbReference type="ARBA" id="ARBA00023136"/>
    </source>
</evidence>
<keyword evidence="8" id="KW-1185">Reference proteome</keyword>
<dbReference type="SUPFAM" id="SSF103473">
    <property type="entry name" value="MFS general substrate transporter"/>
    <property type="match status" value="1"/>
</dbReference>
<dbReference type="EMBL" id="CP136864">
    <property type="protein sequence ID" value="WOJ93507.1"/>
    <property type="molecule type" value="Genomic_DNA"/>
</dbReference>
<dbReference type="InterPro" id="IPR004896">
    <property type="entry name" value="PucC-rel"/>
</dbReference>
<dbReference type="Proteomes" id="UP001626537">
    <property type="component" value="Chromosome"/>
</dbReference>
<feature type="transmembrane region" description="Helical" evidence="6">
    <location>
        <begin position="177"/>
        <end position="199"/>
    </location>
</feature>
<dbReference type="PANTHER" id="PTHR23538:SF1">
    <property type="entry name" value="44.5 KD BACTERIOCHLOROPHYLL SYNTHASE SUBUNIT"/>
    <property type="match status" value="1"/>
</dbReference>
<reference evidence="7 8" key="1">
    <citation type="submission" date="2023-10" db="EMBL/GenBank/DDBJ databases">
        <title>Two novel species belonging to the OM43/NOR5 clade.</title>
        <authorList>
            <person name="Park M."/>
        </authorList>
    </citation>
    <scope>NUCLEOTIDE SEQUENCE [LARGE SCALE GENOMIC DNA]</scope>
    <source>
        <strain evidence="7 8">IMCC43200</strain>
    </source>
</reference>
<dbReference type="RefSeq" id="WP_407348153.1">
    <property type="nucleotide sequence ID" value="NZ_CP136864.1"/>
</dbReference>
<evidence type="ECO:0000313" key="7">
    <source>
        <dbReference type="EMBL" id="WOJ93507.1"/>
    </source>
</evidence>
<feature type="transmembrane region" description="Helical" evidence="6">
    <location>
        <begin position="211"/>
        <end position="228"/>
    </location>
</feature>
<evidence type="ECO:0000313" key="8">
    <source>
        <dbReference type="Proteomes" id="UP001626537"/>
    </source>
</evidence>
<feature type="transmembrane region" description="Helical" evidence="6">
    <location>
        <begin position="386"/>
        <end position="407"/>
    </location>
</feature>
<protein>
    <submittedName>
        <fullName evidence="7">BCD family MFS transporter</fullName>
    </submittedName>
</protein>
<evidence type="ECO:0000256" key="1">
    <source>
        <dbReference type="ARBA" id="ARBA00004141"/>
    </source>
</evidence>
<organism evidence="7 8">
    <name type="scientific">Congregibacter variabilis</name>
    <dbReference type="NCBI Taxonomy" id="3081200"/>
    <lineage>
        <taxon>Bacteria</taxon>
        <taxon>Pseudomonadati</taxon>
        <taxon>Pseudomonadota</taxon>
        <taxon>Gammaproteobacteria</taxon>
        <taxon>Cellvibrionales</taxon>
        <taxon>Halieaceae</taxon>
        <taxon>Congregibacter</taxon>
    </lineage>
</organism>
<keyword evidence="3 6" id="KW-0812">Transmembrane</keyword>
<dbReference type="PIRSF" id="PIRSF016565">
    <property type="entry name" value="PucC"/>
    <property type="match status" value="1"/>
</dbReference>
<feature type="transmembrane region" description="Helical" evidence="6">
    <location>
        <begin position="38"/>
        <end position="56"/>
    </location>
</feature>
<evidence type="ECO:0000256" key="3">
    <source>
        <dbReference type="ARBA" id="ARBA00022692"/>
    </source>
</evidence>
<name>A0ABZ0I1Y5_9GAMM</name>
<accession>A0ABZ0I1Y5</accession>